<accession>A0ABQ9HRM0</accession>
<evidence type="ECO:0000313" key="2">
    <source>
        <dbReference type="Proteomes" id="UP001159363"/>
    </source>
</evidence>
<sequence length="224" mass="25729">MMWELRHDGLCIPELLCTTYACEGQALLLQWACWSPQEPVAKKLRQTDNNGYVVSYYGKINPPYPWGVRRCPHLMQSVSEVQEKIFCVANGSIVWATHSIILHLKLESPSWNEHFTTVNVADSCLSFGLARNTHVILFLHNLGKCCEVIEKVAGKGQEAQLEELEKKFSDVLMMQMGRCDVTLYKFEFMDYTPLRSRYYNCAPPKLETLGPSLIKCWWLGKSCR</sequence>
<gene>
    <name evidence="1" type="ORF">PR048_013253</name>
</gene>
<reference evidence="1 2" key="1">
    <citation type="submission" date="2023-02" db="EMBL/GenBank/DDBJ databases">
        <title>LHISI_Scaffold_Assembly.</title>
        <authorList>
            <person name="Stuart O.P."/>
            <person name="Cleave R."/>
            <person name="Magrath M.J.L."/>
            <person name="Mikheyev A.S."/>
        </authorList>
    </citation>
    <scope>NUCLEOTIDE SEQUENCE [LARGE SCALE GENOMIC DNA]</scope>
    <source>
        <strain evidence="1">Daus_M_001</strain>
        <tissue evidence="1">Leg muscle</tissue>
    </source>
</reference>
<name>A0ABQ9HRM0_9NEOP</name>
<evidence type="ECO:0000313" key="1">
    <source>
        <dbReference type="EMBL" id="KAJ8887038.1"/>
    </source>
</evidence>
<dbReference type="EMBL" id="JARBHB010000004">
    <property type="protein sequence ID" value="KAJ8887038.1"/>
    <property type="molecule type" value="Genomic_DNA"/>
</dbReference>
<protein>
    <submittedName>
        <fullName evidence="1">Uncharacterized protein</fullName>
    </submittedName>
</protein>
<comment type="caution">
    <text evidence="1">The sequence shown here is derived from an EMBL/GenBank/DDBJ whole genome shotgun (WGS) entry which is preliminary data.</text>
</comment>
<keyword evidence="2" id="KW-1185">Reference proteome</keyword>
<proteinExistence type="predicted"/>
<dbReference type="Proteomes" id="UP001159363">
    <property type="component" value="Chromosome X"/>
</dbReference>
<organism evidence="1 2">
    <name type="scientific">Dryococelus australis</name>
    <dbReference type="NCBI Taxonomy" id="614101"/>
    <lineage>
        <taxon>Eukaryota</taxon>
        <taxon>Metazoa</taxon>
        <taxon>Ecdysozoa</taxon>
        <taxon>Arthropoda</taxon>
        <taxon>Hexapoda</taxon>
        <taxon>Insecta</taxon>
        <taxon>Pterygota</taxon>
        <taxon>Neoptera</taxon>
        <taxon>Polyneoptera</taxon>
        <taxon>Phasmatodea</taxon>
        <taxon>Verophasmatodea</taxon>
        <taxon>Anareolatae</taxon>
        <taxon>Phasmatidae</taxon>
        <taxon>Eurycanthinae</taxon>
        <taxon>Dryococelus</taxon>
    </lineage>
</organism>